<keyword evidence="1" id="KW-0732">Signal</keyword>
<protein>
    <recommendedName>
        <fullName evidence="4">Cytochrome C</fullName>
    </recommendedName>
</protein>
<reference evidence="2 3" key="1">
    <citation type="submission" date="2019-04" db="EMBL/GenBank/DDBJ databases">
        <title>Sulfurimonas crateris sp. nov. a facultative anaerobic sulfur-oxidizing chemolithautotrophic bacterium isolated from a terrestrial mud vulcano.</title>
        <authorList>
            <person name="Ratnikova N.M."/>
            <person name="Slobodkin A.I."/>
            <person name="Merkel A.Y."/>
            <person name="Novikov A."/>
            <person name="Bonch-Osmolovskaya E.A."/>
            <person name="Slobodkina G.B."/>
        </authorList>
    </citation>
    <scope>NUCLEOTIDE SEQUENCE [LARGE SCALE GENOMIC DNA]</scope>
    <source>
        <strain evidence="2 3">SN118</strain>
    </source>
</reference>
<evidence type="ECO:0000313" key="2">
    <source>
        <dbReference type="EMBL" id="TKI69258.1"/>
    </source>
</evidence>
<keyword evidence="3" id="KW-1185">Reference proteome</keyword>
<evidence type="ECO:0000313" key="3">
    <source>
        <dbReference type="Proteomes" id="UP000309561"/>
    </source>
</evidence>
<feature type="chain" id="PRO_5020520564" description="Cytochrome C" evidence="1">
    <location>
        <begin position="28"/>
        <end position="420"/>
    </location>
</feature>
<dbReference type="Proteomes" id="UP000309561">
    <property type="component" value="Unassembled WGS sequence"/>
</dbReference>
<name>A0A4U2Z504_9BACT</name>
<gene>
    <name evidence="2" type="ORF">FCU45_06980</name>
</gene>
<proteinExistence type="predicted"/>
<organism evidence="2 3">
    <name type="scientific">Sulfurimonas crateris</name>
    <dbReference type="NCBI Taxonomy" id="2574727"/>
    <lineage>
        <taxon>Bacteria</taxon>
        <taxon>Pseudomonadati</taxon>
        <taxon>Campylobacterota</taxon>
        <taxon>Epsilonproteobacteria</taxon>
        <taxon>Campylobacterales</taxon>
        <taxon>Sulfurimonadaceae</taxon>
        <taxon>Sulfurimonas</taxon>
    </lineage>
</organism>
<evidence type="ECO:0000256" key="1">
    <source>
        <dbReference type="SAM" id="SignalP"/>
    </source>
</evidence>
<dbReference type="RefSeq" id="WP_137013702.1">
    <property type="nucleotide sequence ID" value="NZ_SZPX01000005.1"/>
</dbReference>
<dbReference type="OrthoDB" id="5391020at2"/>
<dbReference type="EMBL" id="SZPX01000005">
    <property type="protein sequence ID" value="TKI69258.1"/>
    <property type="molecule type" value="Genomic_DNA"/>
</dbReference>
<feature type="signal peptide" evidence="1">
    <location>
        <begin position="1"/>
        <end position="27"/>
    </location>
</feature>
<evidence type="ECO:0008006" key="4">
    <source>
        <dbReference type="Google" id="ProtNLM"/>
    </source>
</evidence>
<comment type="caution">
    <text evidence="2">The sequence shown here is derived from an EMBL/GenBank/DDBJ whole genome shotgun (WGS) entry which is preliminary data.</text>
</comment>
<accession>A0A4U2Z504</accession>
<dbReference type="AlphaFoldDB" id="A0A4U2Z504"/>
<sequence length="420" mass="45722">MMKARITAKRIISMVGLSLMCATAAEATPAFARQMDADCMSCHFQNMPKLNAFGRDFKMSGFTMTSGKEMKSEPNGGLGLPETLNMAFVIKARVLDSENKYAKTEIFDESAFIFGGKIADNVGTSMEFAEGLIGGKVTFATEALGGRVGATYHMTDALGAFAGTEIYTTGLYRPVRQFENRKKTNIFQNLGIGDGEATGAQVYYRANGFYATVGGYVPMFAASAETGTDSFKALARAAYEFNIGSSTIALGGYYIGGNSGQELTDRLLDGTGEPLSDLVHGLDTDALDRESAGIDLQVESAIADMSLMLTGGYVFKNDYSSYYDPNGNFLTSTTAIKRERTGYHLDLQINPVERFGAKIAILGYNDELIANNDYTVYSLGLEYNMRQNVRFCVEYSNTSHDSPTNTLEGDEFLFMSMISF</sequence>